<sequence>MTTTSQPSTEGAQDRRWAGIDWSSTDHAVCIIDEAGTAIDQFVITHDAPGLRQLIKVLLAAGVQEVGIERGDGPVVEALLQAELTVLVIPPSQVKNLRSRYRSAGNKDDRYDAFVLADTIRTDRARRTPLQRDSAATVAMRTTTRARRNLLAHRIAVCNQLAAHLQLVFPGAAGLFSKLDIPISLQFLTKFTTQTDADALTEKKLARWLTSVSYSGGTEPADLHTRLTTAARGITGPEAATHAVTTRAYIAILQALITQIAALEVDLAQQLTLHPDAVIFASLPRVRTLRITRLISEIGDARGRFPTPDALAALAGVVPSTRQSGKVTTISFRFACNRELRDALCDFADGSRHAHPWAKDIYQHAIDRGHTHPHAIRVLARAWTLIIWRCWQNHEAYDPTKHGALQALTHQQTA</sequence>
<dbReference type="RefSeq" id="WP_353648306.1">
    <property type="nucleotide sequence ID" value="NZ_CP159218.1"/>
</dbReference>
<dbReference type="AlphaFoldDB" id="A0AAU8DLM7"/>
<dbReference type="GO" id="GO:0004803">
    <property type="term" value="F:transposase activity"/>
    <property type="evidence" value="ECO:0007669"/>
    <property type="project" value="InterPro"/>
</dbReference>
<evidence type="ECO:0000259" key="2">
    <source>
        <dbReference type="Pfam" id="PF02371"/>
    </source>
</evidence>
<gene>
    <name evidence="3" type="ORF">ABLG96_15850</name>
</gene>
<dbReference type="NCBIfam" id="NF033542">
    <property type="entry name" value="transpos_IS110"/>
    <property type="match status" value="1"/>
</dbReference>
<reference evidence="3" key="1">
    <citation type="submission" date="2024-05" db="EMBL/GenBank/DDBJ databases">
        <authorList>
            <person name="Cai S.Y."/>
            <person name="Jin L.M."/>
            <person name="Li H.R."/>
        </authorList>
    </citation>
    <scope>NUCLEOTIDE SEQUENCE</scope>
    <source>
        <strain evidence="3">A5-74</strain>
    </source>
</reference>
<dbReference type="InterPro" id="IPR047650">
    <property type="entry name" value="Transpos_IS110"/>
</dbReference>
<dbReference type="EMBL" id="CP159218">
    <property type="protein sequence ID" value="XCG62691.1"/>
    <property type="molecule type" value="Genomic_DNA"/>
</dbReference>
<dbReference type="PANTHER" id="PTHR33055">
    <property type="entry name" value="TRANSPOSASE FOR INSERTION SEQUENCE ELEMENT IS1111A"/>
    <property type="match status" value="1"/>
</dbReference>
<dbReference type="InterPro" id="IPR003346">
    <property type="entry name" value="Transposase_20"/>
</dbReference>
<protein>
    <submittedName>
        <fullName evidence="3">IS110 family transposase</fullName>
    </submittedName>
</protein>
<dbReference type="GO" id="GO:0006313">
    <property type="term" value="P:DNA transposition"/>
    <property type="evidence" value="ECO:0007669"/>
    <property type="project" value="InterPro"/>
</dbReference>
<feature type="domain" description="Transposase IS116/IS110/IS902 C-terminal" evidence="2">
    <location>
        <begin position="279"/>
        <end position="363"/>
    </location>
</feature>
<name>A0AAU8DLM7_9ACTN</name>
<dbReference type="Pfam" id="PF01548">
    <property type="entry name" value="DEDD_Tnp_IS110"/>
    <property type="match status" value="1"/>
</dbReference>
<dbReference type="Pfam" id="PF02371">
    <property type="entry name" value="Transposase_20"/>
    <property type="match status" value="1"/>
</dbReference>
<feature type="domain" description="Transposase IS110-like N-terminal" evidence="1">
    <location>
        <begin position="18"/>
        <end position="170"/>
    </location>
</feature>
<accession>A0AAU8DLM7</accession>
<organism evidence="3">
    <name type="scientific">Nakamurella sp. A5-74</name>
    <dbReference type="NCBI Taxonomy" id="3158264"/>
    <lineage>
        <taxon>Bacteria</taxon>
        <taxon>Bacillati</taxon>
        <taxon>Actinomycetota</taxon>
        <taxon>Actinomycetes</taxon>
        <taxon>Nakamurellales</taxon>
        <taxon>Nakamurellaceae</taxon>
        <taxon>Nakamurella</taxon>
    </lineage>
</organism>
<dbReference type="PANTHER" id="PTHR33055:SF3">
    <property type="entry name" value="PUTATIVE TRANSPOSASE FOR IS117-RELATED"/>
    <property type="match status" value="1"/>
</dbReference>
<proteinExistence type="predicted"/>
<evidence type="ECO:0000259" key="1">
    <source>
        <dbReference type="Pfam" id="PF01548"/>
    </source>
</evidence>
<dbReference type="InterPro" id="IPR002525">
    <property type="entry name" value="Transp_IS110-like_N"/>
</dbReference>
<dbReference type="GO" id="GO:0003677">
    <property type="term" value="F:DNA binding"/>
    <property type="evidence" value="ECO:0007669"/>
    <property type="project" value="InterPro"/>
</dbReference>
<evidence type="ECO:0000313" key="3">
    <source>
        <dbReference type="EMBL" id="XCG62691.1"/>
    </source>
</evidence>